<keyword evidence="1" id="KW-0812">Transmembrane</keyword>
<evidence type="ECO:0000313" key="2">
    <source>
        <dbReference type="EMBL" id="CBJ28232.1"/>
    </source>
</evidence>
<protein>
    <submittedName>
        <fullName evidence="2">Uncharacterized protein</fullName>
    </submittedName>
</protein>
<keyword evidence="1" id="KW-0472">Membrane</keyword>
<sequence length="114" mass="12604">MISKSKTRKARKRRPGLRRRSHLLVATAMSAMIVGIVESNRLVEFPSGVMCTWNDLPHPAQFAVIFLMLALLFGVHQIFGKLDSAAYARLSRAVKNSTGSIRYSVGSPHAGYCE</sequence>
<proteinExistence type="predicted"/>
<keyword evidence="3" id="KW-1185">Reference proteome</keyword>
<organism evidence="2 3">
    <name type="scientific">Ectocarpus siliculosus</name>
    <name type="common">Brown alga</name>
    <name type="synonym">Conferva siliculosa</name>
    <dbReference type="NCBI Taxonomy" id="2880"/>
    <lineage>
        <taxon>Eukaryota</taxon>
        <taxon>Sar</taxon>
        <taxon>Stramenopiles</taxon>
        <taxon>Ochrophyta</taxon>
        <taxon>PX clade</taxon>
        <taxon>Phaeophyceae</taxon>
        <taxon>Ectocarpales</taxon>
        <taxon>Ectocarpaceae</taxon>
        <taxon>Ectocarpus</taxon>
    </lineage>
</organism>
<dbReference type="EMBL" id="FN649201">
    <property type="protein sequence ID" value="CBJ28232.1"/>
    <property type="molecule type" value="Genomic_DNA"/>
</dbReference>
<evidence type="ECO:0000256" key="1">
    <source>
        <dbReference type="SAM" id="Phobius"/>
    </source>
</evidence>
<accession>D7G968</accession>
<reference evidence="2 3" key="1">
    <citation type="journal article" date="2010" name="Nature">
        <title>The Ectocarpus genome and the independent evolution of multicellularity in brown algae.</title>
        <authorList>
            <person name="Cock J.M."/>
            <person name="Sterck L."/>
            <person name="Rouze P."/>
            <person name="Scornet D."/>
            <person name="Allen A.E."/>
            <person name="Amoutzias G."/>
            <person name="Anthouard V."/>
            <person name="Artiguenave F."/>
            <person name="Aury J.M."/>
            <person name="Badger J.H."/>
            <person name="Beszteri B."/>
            <person name="Billiau K."/>
            <person name="Bonnet E."/>
            <person name="Bothwell J.H."/>
            <person name="Bowler C."/>
            <person name="Boyen C."/>
            <person name="Brownlee C."/>
            <person name="Carrano C.J."/>
            <person name="Charrier B."/>
            <person name="Cho G.Y."/>
            <person name="Coelho S.M."/>
            <person name="Collen J."/>
            <person name="Corre E."/>
            <person name="Da Silva C."/>
            <person name="Delage L."/>
            <person name="Delaroque N."/>
            <person name="Dittami S.M."/>
            <person name="Doulbeau S."/>
            <person name="Elias M."/>
            <person name="Farnham G."/>
            <person name="Gachon C.M."/>
            <person name="Gschloessl B."/>
            <person name="Heesch S."/>
            <person name="Jabbari K."/>
            <person name="Jubin C."/>
            <person name="Kawai H."/>
            <person name="Kimura K."/>
            <person name="Kloareg B."/>
            <person name="Kupper F.C."/>
            <person name="Lang D."/>
            <person name="Le Bail A."/>
            <person name="Leblanc C."/>
            <person name="Lerouge P."/>
            <person name="Lohr M."/>
            <person name="Lopez P.J."/>
            <person name="Martens C."/>
            <person name="Maumus F."/>
            <person name="Michel G."/>
            <person name="Miranda-Saavedra D."/>
            <person name="Morales J."/>
            <person name="Moreau H."/>
            <person name="Motomura T."/>
            <person name="Nagasato C."/>
            <person name="Napoli C.A."/>
            <person name="Nelson D.R."/>
            <person name="Nyvall-Collen P."/>
            <person name="Peters A.F."/>
            <person name="Pommier C."/>
            <person name="Potin P."/>
            <person name="Poulain J."/>
            <person name="Quesneville H."/>
            <person name="Read B."/>
            <person name="Rensing S.A."/>
            <person name="Ritter A."/>
            <person name="Rousvoal S."/>
            <person name="Samanta M."/>
            <person name="Samson G."/>
            <person name="Schroeder D.C."/>
            <person name="Segurens B."/>
            <person name="Strittmatter M."/>
            <person name="Tonon T."/>
            <person name="Tregear J.W."/>
            <person name="Valentin K."/>
            <person name="von Dassow P."/>
            <person name="Yamagishi T."/>
            <person name="Van de Peer Y."/>
            <person name="Wincker P."/>
        </authorList>
    </citation>
    <scope>NUCLEOTIDE SEQUENCE [LARGE SCALE GENOMIC DNA]</scope>
    <source>
        <strain evidence="3">Ec32 / CCAP1310/4</strain>
    </source>
</reference>
<dbReference type="InParanoid" id="D7G968"/>
<evidence type="ECO:0000313" key="3">
    <source>
        <dbReference type="Proteomes" id="UP000002630"/>
    </source>
</evidence>
<name>D7G968_ECTSI</name>
<dbReference type="Proteomes" id="UP000002630">
    <property type="component" value="Linkage Group LG30"/>
</dbReference>
<feature type="transmembrane region" description="Helical" evidence="1">
    <location>
        <begin position="21"/>
        <end position="40"/>
    </location>
</feature>
<gene>
    <name evidence="2" type="ORF">Esi_0096_0074</name>
</gene>
<keyword evidence="1" id="KW-1133">Transmembrane helix</keyword>
<dbReference type="OrthoDB" id="10431447at2759"/>
<dbReference type="EMBL" id="FN649755">
    <property type="protein sequence ID" value="CBJ28232.1"/>
    <property type="molecule type" value="Genomic_DNA"/>
</dbReference>
<dbReference type="AlphaFoldDB" id="D7G968"/>
<feature type="transmembrane region" description="Helical" evidence="1">
    <location>
        <begin position="60"/>
        <end position="79"/>
    </location>
</feature>